<dbReference type="GO" id="GO:0045184">
    <property type="term" value="P:establishment of protein localization"/>
    <property type="evidence" value="ECO:0007669"/>
    <property type="project" value="EnsemblFungi"/>
</dbReference>
<dbReference type="GO" id="GO:0043565">
    <property type="term" value="F:sequence-specific DNA binding"/>
    <property type="evidence" value="ECO:0007669"/>
    <property type="project" value="EnsemblFungi"/>
</dbReference>
<comment type="subcellular location">
    <subcellularLocation>
        <location evidence="1">Nucleus</location>
    </subcellularLocation>
</comment>
<evidence type="ECO:0000256" key="5">
    <source>
        <dbReference type="ARBA" id="ARBA00023242"/>
    </source>
</evidence>
<dbReference type="FunCoup" id="A0A1D2VEK0">
    <property type="interactions" value="877"/>
</dbReference>
<evidence type="ECO:0000256" key="1">
    <source>
        <dbReference type="ARBA" id="ARBA00004123"/>
    </source>
</evidence>
<dbReference type="Proteomes" id="UP000095038">
    <property type="component" value="Unassembled WGS sequence"/>
</dbReference>
<dbReference type="GO" id="GO:0006260">
    <property type="term" value="P:DNA replication"/>
    <property type="evidence" value="ECO:0007669"/>
    <property type="project" value="UniProtKB-KW"/>
</dbReference>
<proteinExistence type="inferred from homology"/>
<dbReference type="GeneID" id="30968622"/>
<feature type="domain" description="Replication protein A C-terminal" evidence="8">
    <location>
        <begin position="184"/>
        <end position="268"/>
    </location>
</feature>
<reference evidence="10" key="1">
    <citation type="submission" date="2016-05" db="EMBL/GenBank/DDBJ databases">
        <title>Comparative genomics of biotechnologically important yeasts.</title>
        <authorList>
            <consortium name="DOE Joint Genome Institute"/>
            <person name="Riley R."/>
            <person name="Haridas S."/>
            <person name="Wolfe K.H."/>
            <person name="Lopes M.R."/>
            <person name="Hittinger C.T."/>
            <person name="Goker M."/>
            <person name="Salamov A."/>
            <person name="Wisecaver J."/>
            <person name="Long T.M."/>
            <person name="Aerts A.L."/>
            <person name="Barry K."/>
            <person name="Choi C."/>
            <person name="Clum A."/>
            <person name="Coughlan A.Y."/>
            <person name="Deshpande S."/>
            <person name="Douglass A.P."/>
            <person name="Hanson S.J."/>
            <person name="Klenk H.-P."/>
            <person name="Labutti K."/>
            <person name="Lapidus A."/>
            <person name="Lindquist E."/>
            <person name="Lipzen A."/>
            <person name="Meier-Kolthoff J.P."/>
            <person name="Ohm R.A."/>
            <person name="Otillar R.P."/>
            <person name="Pangilinan J."/>
            <person name="Peng Y."/>
            <person name="Rokas A."/>
            <person name="Rosa C.A."/>
            <person name="Scheuner C."/>
            <person name="Sibirny A.A."/>
            <person name="Slot J.C."/>
            <person name="Stielow J.B."/>
            <person name="Sun H."/>
            <person name="Kurtzman C.P."/>
            <person name="Blackwell M."/>
            <person name="Grigoriev I.V."/>
            <person name="Jeffries T.W."/>
        </authorList>
    </citation>
    <scope>NUCLEOTIDE SEQUENCE [LARGE SCALE GENOMIC DNA]</scope>
    <source>
        <strain evidence="10">DSM 1968</strain>
    </source>
</reference>
<feature type="compositionally biased region" description="Low complexity" evidence="6">
    <location>
        <begin position="29"/>
        <end position="41"/>
    </location>
</feature>
<dbReference type="InterPro" id="IPR004365">
    <property type="entry name" value="NA-bd_OB_tRNA"/>
</dbReference>
<dbReference type="SUPFAM" id="SSF46785">
    <property type="entry name" value="Winged helix' DNA-binding domain"/>
    <property type="match status" value="1"/>
</dbReference>
<dbReference type="SUPFAM" id="SSF50249">
    <property type="entry name" value="Nucleic acid-binding proteins"/>
    <property type="match status" value="1"/>
</dbReference>
<evidence type="ECO:0000256" key="4">
    <source>
        <dbReference type="ARBA" id="ARBA00023125"/>
    </source>
</evidence>
<dbReference type="EMBL" id="KV454483">
    <property type="protein sequence ID" value="ODV60039.1"/>
    <property type="molecule type" value="Genomic_DNA"/>
</dbReference>
<evidence type="ECO:0000259" key="8">
    <source>
        <dbReference type="Pfam" id="PF08784"/>
    </source>
</evidence>
<name>A0A1D2VEK0_9ASCO</name>
<dbReference type="GO" id="GO:0016567">
    <property type="term" value="P:protein ubiquitination"/>
    <property type="evidence" value="ECO:0007669"/>
    <property type="project" value="EnsemblFungi"/>
</dbReference>
<keyword evidence="3" id="KW-0235">DNA replication</keyword>
<dbReference type="InterPro" id="IPR014892">
    <property type="entry name" value="RPA_C"/>
</dbReference>
<dbReference type="GO" id="GO:0030491">
    <property type="term" value="P:heteroduplex formation"/>
    <property type="evidence" value="ECO:0007669"/>
    <property type="project" value="EnsemblFungi"/>
</dbReference>
<keyword evidence="10" id="KW-1185">Reference proteome</keyword>
<dbReference type="Gene3D" id="1.10.10.10">
    <property type="entry name" value="Winged helix-like DNA-binding domain superfamily/Winged helix DNA-binding domain"/>
    <property type="match status" value="1"/>
</dbReference>
<protein>
    <submittedName>
        <fullName evidence="9">Replication protein A, subunit RPA32</fullName>
    </submittedName>
</protein>
<dbReference type="STRING" id="1344418.A0A1D2VEK0"/>
<dbReference type="GO" id="GO:0000724">
    <property type="term" value="P:double-strand break repair via homologous recombination"/>
    <property type="evidence" value="ECO:0007669"/>
    <property type="project" value="EnsemblFungi"/>
</dbReference>
<dbReference type="Pfam" id="PF08784">
    <property type="entry name" value="RPA_C"/>
    <property type="match status" value="1"/>
</dbReference>
<dbReference type="GO" id="GO:0000794">
    <property type="term" value="C:condensed nuclear chromosome"/>
    <property type="evidence" value="ECO:0007669"/>
    <property type="project" value="EnsemblFungi"/>
</dbReference>
<evidence type="ECO:0000313" key="9">
    <source>
        <dbReference type="EMBL" id="ODV60039.1"/>
    </source>
</evidence>
<dbReference type="AlphaFoldDB" id="A0A1D2VEK0"/>
<feature type="region of interest" description="Disordered" evidence="6">
    <location>
        <begin position="1"/>
        <end position="41"/>
    </location>
</feature>
<dbReference type="PIRSF" id="PIRSF036949">
    <property type="entry name" value="RPA32"/>
    <property type="match status" value="1"/>
</dbReference>
<dbReference type="GO" id="GO:0000781">
    <property type="term" value="C:chromosome, telomeric region"/>
    <property type="evidence" value="ECO:0007669"/>
    <property type="project" value="EnsemblFungi"/>
</dbReference>
<dbReference type="InterPro" id="IPR014646">
    <property type="entry name" value="Rfa2/RPA32"/>
</dbReference>
<dbReference type="GO" id="GO:0007004">
    <property type="term" value="P:telomere maintenance via telomerase"/>
    <property type="evidence" value="ECO:0007669"/>
    <property type="project" value="EnsemblFungi"/>
</dbReference>
<dbReference type="Gene3D" id="2.40.50.140">
    <property type="entry name" value="Nucleic acid-binding proteins"/>
    <property type="match status" value="1"/>
</dbReference>
<evidence type="ECO:0000313" key="10">
    <source>
        <dbReference type="Proteomes" id="UP000095038"/>
    </source>
</evidence>
<dbReference type="GO" id="GO:0000722">
    <property type="term" value="P:telomere maintenance via recombination"/>
    <property type="evidence" value="ECO:0007669"/>
    <property type="project" value="EnsemblFungi"/>
</dbReference>
<dbReference type="OrthoDB" id="25571at2759"/>
<gene>
    <name evidence="9" type="ORF">ASCRUDRAFT_8817</name>
</gene>
<dbReference type="GO" id="GO:0035861">
    <property type="term" value="C:site of double-strand break"/>
    <property type="evidence" value="ECO:0007669"/>
    <property type="project" value="TreeGrafter"/>
</dbReference>
<feature type="domain" description="OB" evidence="7">
    <location>
        <begin position="78"/>
        <end position="157"/>
    </location>
</feature>
<organism evidence="9 10">
    <name type="scientific">Ascoidea rubescens DSM 1968</name>
    <dbReference type="NCBI Taxonomy" id="1344418"/>
    <lineage>
        <taxon>Eukaryota</taxon>
        <taxon>Fungi</taxon>
        <taxon>Dikarya</taxon>
        <taxon>Ascomycota</taxon>
        <taxon>Saccharomycotina</taxon>
        <taxon>Saccharomycetes</taxon>
        <taxon>Ascoideaceae</taxon>
        <taxon>Ascoidea</taxon>
    </lineage>
</organism>
<dbReference type="InterPro" id="IPR012340">
    <property type="entry name" value="NA-bd_OB-fold"/>
</dbReference>
<keyword evidence="5" id="KW-0539">Nucleus</keyword>
<dbReference type="Pfam" id="PF01336">
    <property type="entry name" value="tRNA_anti-codon"/>
    <property type="match status" value="1"/>
</dbReference>
<dbReference type="InParanoid" id="A0A1D2VEK0"/>
<dbReference type="GO" id="GO:0006265">
    <property type="term" value="P:DNA topological change"/>
    <property type="evidence" value="ECO:0007669"/>
    <property type="project" value="EnsemblFungi"/>
</dbReference>
<evidence type="ECO:0000256" key="2">
    <source>
        <dbReference type="ARBA" id="ARBA00007815"/>
    </source>
</evidence>
<comment type="similarity">
    <text evidence="2">Belongs to the replication factor A protein 2 family.</text>
</comment>
<accession>A0A1D2VEK0</accession>
<dbReference type="PANTHER" id="PTHR13989:SF16">
    <property type="entry name" value="REPLICATION PROTEIN A2"/>
    <property type="match status" value="1"/>
</dbReference>
<evidence type="ECO:0000256" key="3">
    <source>
        <dbReference type="ARBA" id="ARBA00022705"/>
    </source>
</evidence>
<dbReference type="InterPro" id="IPR040260">
    <property type="entry name" value="RFA2-like"/>
</dbReference>
<dbReference type="GO" id="GO:0005662">
    <property type="term" value="C:DNA replication factor A complex"/>
    <property type="evidence" value="ECO:0007669"/>
    <property type="project" value="EnsemblFungi"/>
</dbReference>
<dbReference type="GO" id="GO:0007131">
    <property type="term" value="P:reciprocal meiotic recombination"/>
    <property type="evidence" value="ECO:0007669"/>
    <property type="project" value="EnsemblFungi"/>
</dbReference>
<keyword evidence="4" id="KW-0238">DNA-binding</keyword>
<sequence length="273" mass="30877">MASYTSYQTNFSNNKNDYSNHDGGSGGFNASQSAHSNSQSKSYGKLTITPITLKQLNESEQKVPDGEYLINNIELSVISIIGIIRNITDNTSNLIIKIEDGTGSFEFKKWQNDNSDSNPNSDLNKPDDFQVGEYIHINGTLRDFNSKKTLQHPIIKKIDDYNQVLYHYLECCKVHLSAQNNVHNENDYNHNKNLNNDNLFISDSQNINDNSLSLDDRVYNIVLQNVSRMQEGVPVQYISQQLGEPFEKISMICSKLSDEGRIFNADDDSYLAA</sequence>
<dbReference type="InterPro" id="IPR036388">
    <property type="entry name" value="WH-like_DNA-bd_sf"/>
</dbReference>
<dbReference type="RefSeq" id="XP_020046346.1">
    <property type="nucleotide sequence ID" value="XM_020194986.1"/>
</dbReference>
<evidence type="ECO:0000256" key="6">
    <source>
        <dbReference type="SAM" id="MobiDB-lite"/>
    </source>
</evidence>
<feature type="compositionally biased region" description="Polar residues" evidence="6">
    <location>
        <begin position="1"/>
        <end position="17"/>
    </location>
</feature>
<dbReference type="GO" id="GO:0003697">
    <property type="term" value="F:single-stranded DNA binding"/>
    <property type="evidence" value="ECO:0007669"/>
    <property type="project" value="EnsemblFungi"/>
</dbReference>
<dbReference type="InterPro" id="IPR036390">
    <property type="entry name" value="WH_DNA-bd_sf"/>
</dbReference>
<dbReference type="PANTHER" id="PTHR13989">
    <property type="entry name" value="REPLICATION PROTEIN A-RELATED"/>
    <property type="match status" value="1"/>
</dbReference>
<evidence type="ECO:0000259" key="7">
    <source>
        <dbReference type="Pfam" id="PF01336"/>
    </source>
</evidence>
<dbReference type="GO" id="GO:0006289">
    <property type="term" value="P:nucleotide-excision repair"/>
    <property type="evidence" value="ECO:0007669"/>
    <property type="project" value="EnsemblFungi"/>
</dbReference>
<dbReference type="GO" id="GO:0003690">
    <property type="term" value="F:double-stranded DNA binding"/>
    <property type="evidence" value="ECO:0007669"/>
    <property type="project" value="EnsemblFungi"/>
</dbReference>